<evidence type="ECO:0000259" key="1">
    <source>
        <dbReference type="Pfam" id="PF05699"/>
    </source>
</evidence>
<protein>
    <submittedName>
        <fullName evidence="2">HAT, C-terminal dimerisation domain</fullName>
    </submittedName>
</protein>
<dbReference type="PANTHER" id="PTHR45913:SF19">
    <property type="entry name" value="LOW QUALITY PROTEIN: ZINC FINGER BED DOMAIN-CONTAINING PROTEIN 5-LIKE"/>
    <property type="match status" value="1"/>
</dbReference>
<reference evidence="2 3" key="1">
    <citation type="submission" date="2019-08" db="EMBL/GenBank/DDBJ databases">
        <authorList>
            <person name="Alioto T."/>
            <person name="Alioto T."/>
            <person name="Gomez Garrido J."/>
        </authorList>
    </citation>
    <scope>NUCLEOTIDE SEQUENCE [LARGE SCALE GENOMIC DNA]</scope>
</reference>
<dbReference type="Pfam" id="PF05699">
    <property type="entry name" value="Dimer_Tnp_hAT"/>
    <property type="match status" value="1"/>
</dbReference>
<name>A0A5E4M666_9HEMI</name>
<dbReference type="OrthoDB" id="6600358at2759"/>
<proteinExistence type="predicted"/>
<feature type="domain" description="HAT C-terminal dimerisation" evidence="1">
    <location>
        <begin position="78"/>
        <end position="123"/>
    </location>
</feature>
<dbReference type="GO" id="GO:0046983">
    <property type="term" value="F:protein dimerization activity"/>
    <property type="evidence" value="ECO:0007669"/>
    <property type="project" value="InterPro"/>
</dbReference>
<gene>
    <name evidence="2" type="ORF">CINCED_3A002144</name>
</gene>
<evidence type="ECO:0000313" key="2">
    <source>
        <dbReference type="EMBL" id="VVC24863.1"/>
    </source>
</evidence>
<dbReference type="InterPro" id="IPR008906">
    <property type="entry name" value="HATC_C_dom"/>
</dbReference>
<keyword evidence="3" id="KW-1185">Reference proteome</keyword>
<accession>A0A5E4M666</accession>
<organism evidence="2 3">
    <name type="scientific">Cinara cedri</name>
    <dbReference type="NCBI Taxonomy" id="506608"/>
    <lineage>
        <taxon>Eukaryota</taxon>
        <taxon>Metazoa</taxon>
        <taxon>Ecdysozoa</taxon>
        <taxon>Arthropoda</taxon>
        <taxon>Hexapoda</taxon>
        <taxon>Insecta</taxon>
        <taxon>Pterygota</taxon>
        <taxon>Neoptera</taxon>
        <taxon>Paraneoptera</taxon>
        <taxon>Hemiptera</taxon>
        <taxon>Sternorrhyncha</taxon>
        <taxon>Aphidomorpha</taxon>
        <taxon>Aphidoidea</taxon>
        <taxon>Aphididae</taxon>
        <taxon>Lachninae</taxon>
        <taxon>Cinara</taxon>
    </lineage>
</organism>
<dbReference type="PANTHER" id="PTHR45913">
    <property type="entry name" value="EPM2A-INTERACTING PROTEIN 1"/>
    <property type="match status" value="1"/>
</dbReference>
<evidence type="ECO:0000313" key="3">
    <source>
        <dbReference type="Proteomes" id="UP000325440"/>
    </source>
</evidence>
<dbReference type="EMBL" id="CABPRJ010000006">
    <property type="protein sequence ID" value="VVC24863.1"/>
    <property type="molecule type" value="Genomic_DNA"/>
</dbReference>
<dbReference type="AlphaFoldDB" id="A0A5E4M666"/>
<dbReference type="Proteomes" id="UP000325440">
    <property type="component" value="Unassembled WGS sequence"/>
</dbReference>
<sequence length="126" mass="15002">MMKKLELWNLRLSKKNYDPFPKLNNFIESTEEELYNSINWIRQPFEIDTHQINGLTSFEEDSLVNIFTDSSLKIQFNQKSLENFWLHVRKDYPELSSKALEVLIPFPTTYSCEKAFSTLVDIKNKF</sequence>